<keyword evidence="5" id="KW-1278">Translocase</keyword>
<evidence type="ECO:0000256" key="1">
    <source>
        <dbReference type="ARBA" id="ARBA00004141"/>
    </source>
</evidence>
<dbReference type="InterPro" id="IPR024791">
    <property type="entry name" value="Cyt_c/ubiquinol_Oxase_su3"/>
</dbReference>
<sequence length="283" mass="31975">MSGTIHTATDQIKSTVPHPYHMVEPSFWPVCGAVSAMITFTGVILAAHFHIFSVLAIGVLCVAATMFVWWRDVIAESRTPGLHKLITQIGMRYGMALFISSEVMFFVSFFWNYFNYFFYPDKMGTAFAPVWPPQGVTTIDPFAIPLFNTMTLLLSGTTITWAHHALLEDNRRDLVRGLGITILLGLMFLCGQAWEYTHSPFPFYHGGIYASSFFIATGFHGLHVVIGTVFLTVCFFRARAGQFTPQRHFGFEAAAWYWHFVDVVWLFLFVCIYYLGRSAIVAG</sequence>
<dbReference type="PANTHER" id="PTHR11403:SF7">
    <property type="entry name" value="CYTOCHROME C OXIDASE SUBUNIT 3"/>
    <property type="match status" value="1"/>
</dbReference>
<dbReference type="PANTHER" id="PTHR11403">
    <property type="entry name" value="CYTOCHROME C OXIDASE SUBUNIT III"/>
    <property type="match status" value="1"/>
</dbReference>
<keyword evidence="6 11" id="KW-1133">Transmembrane helix</keyword>
<dbReference type="Gene3D" id="1.20.120.80">
    <property type="entry name" value="Cytochrome c oxidase, subunit III, four-helix bundle"/>
    <property type="match status" value="1"/>
</dbReference>
<feature type="transmembrane region" description="Helical" evidence="11">
    <location>
        <begin position="214"/>
        <end position="236"/>
    </location>
</feature>
<dbReference type="Gene3D" id="1.10.287.70">
    <property type="match status" value="1"/>
</dbReference>
<dbReference type="Proteomes" id="UP000553706">
    <property type="component" value="Unassembled WGS sequence"/>
</dbReference>
<evidence type="ECO:0000256" key="10">
    <source>
        <dbReference type="RuleBase" id="RU003376"/>
    </source>
</evidence>
<dbReference type="PROSITE" id="PS50253">
    <property type="entry name" value="COX3"/>
    <property type="match status" value="1"/>
</dbReference>
<evidence type="ECO:0000256" key="6">
    <source>
        <dbReference type="ARBA" id="ARBA00022989"/>
    </source>
</evidence>
<dbReference type="CDD" id="cd01665">
    <property type="entry name" value="Cyt_c_Oxidase_III"/>
    <property type="match status" value="1"/>
</dbReference>
<dbReference type="InterPro" id="IPR033945">
    <property type="entry name" value="Cyt_c_oxase_su3_dom"/>
</dbReference>
<comment type="similarity">
    <text evidence="2 10">Belongs to the cytochrome c oxidase subunit 3 family.</text>
</comment>
<keyword evidence="14" id="KW-1185">Reference proteome</keyword>
<evidence type="ECO:0000256" key="5">
    <source>
        <dbReference type="ARBA" id="ARBA00022967"/>
    </source>
</evidence>
<comment type="subcellular location">
    <subcellularLocation>
        <location evidence="10">Cell membrane</location>
        <topology evidence="10">Multi-pass membrane protein</topology>
    </subcellularLocation>
    <subcellularLocation>
        <location evidence="1">Membrane</location>
        <topology evidence="1">Multi-pass membrane protein</topology>
    </subcellularLocation>
</comment>
<feature type="transmembrane region" description="Helical" evidence="11">
    <location>
        <begin position="174"/>
        <end position="194"/>
    </location>
</feature>
<evidence type="ECO:0000256" key="9">
    <source>
        <dbReference type="ARBA" id="ARBA00031625"/>
    </source>
</evidence>
<feature type="transmembrane region" description="Helical" evidence="11">
    <location>
        <begin position="256"/>
        <end position="276"/>
    </location>
</feature>
<feature type="transmembrane region" description="Helical" evidence="11">
    <location>
        <begin position="91"/>
        <end position="114"/>
    </location>
</feature>
<feature type="transmembrane region" description="Helical" evidence="11">
    <location>
        <begin position="142"/>
        <end position="162"/>
    </location>
</feature>
<dbReference type="RefSeq" id="WP_183266827.1">
    <property type="nucleotide sequence ID" value="NZ_JACHFJ010000009.1"/>
</dbReference>
<dbReference type="AlphaFoldDB" id="A0A840VQD1"/>
<dbReference type="InterPro" id="IPR035973">
    <property type="entry name" value="Cyt_c_oxidase_su3-like_sf"/>
</dbReference>
<dbReference type="EMBL" id="JACHFJ010000009">
    <property type="protein sequence ID" value="MBB5373811.1"/>
    <property type="molecule type" value="Genomic_DNA"/>
</dbReference>
<reference evidence="13 14" key="1">
    <citation type="submission" date="2020-08" db="EMBL/GenBank/DDBJ databases">
        <title>Genomic Encyclopedia of Type Strains, Phase IV (KMG-IV): sequencing the most valuable type-strain genomes for metagenomic binning, comparative biology and taxonomic classification.</title>
        <authorList>
            <person name="Goeker M."/>
        </authorList>
    </citation>
    <scope>NUCLEOTIDE SEQUENCE [LARGE SCALE GENOMIC DNA]</scope>
    <source>
        <strain evidence="13 14">DSM 27026</strain>
    </source>
</reference>
<organism evidence="13 14">
    <name type="scientific">Acidocella aromatica</name>
    <dbReference type="NCBI Taxonomy" id="1303579"/>
    <lineage>
        <taxon>Bacteria</taxon>
        <taxon>Pseudomonadati</taxon>
        <taxon>Pseudomonadota</taxon>
        <taxon>Alphaproteobacteria</taxon>
        <taxon>Acetobacterales</taxon>
        <taxon>Acidocellaceae</taxon>
        <taxon>Acidocella</taxon>
    </lineage>
</organism>
<evidence type="ECO:0000313" key="13">
    <source>
        <dbReference type="EMBL" id="MBB5373811.1"/>
    </source>
</evidence>
<feature type="domain" description="Heme-copper oxidase subunit III family profile" evidence="12">
    <location>
        <begin position="16"/>
        <end position="277"/>
    </location>
</feature>
<evidence type="ECO:0000256" key="4">
    <source>
        <dbReference type="ARBA" id="ARBA00022692"/>
    </source>
</evidence>
<comment type="caution">
    <text evidence="13">The sequence shown here is derived from an EMBL/GenBank/DDBJ whole genome shotgun (WGS) entry which is preliminary data.</text>
</comment>
<evidence type="ECO:0000313" key="14">
    <source>
        <dbReference type="Proteomes" id="UP000553706"/>
    </source>
</evidence>
<evidence type="ECO:0000256" key="8">
    <source>
        <dbReference type="ARBA" id="ARBA00031400"/>
    </source>
</evidence>
<keyword evidence="7 11" id="KW-0472">Membrane</keyword>
<evidence type="ECO:0000259" key="12">
    <source>
        <dbReference type="PROSITE" id="PS50253"/>
    </source>
</evidence>
<feature type="transmembrane region" description="Helical" evidence="11">
    <location>
        <begin position="51"/>
        <end position="70"/>
    </location>
</feature>
<protein>
    <recommendedName>
        <fullName evidence="3">cytochrome-c oxidase</fullName>
        <ecNumber evidence="3">7.1.1.9</ecNumber>
    </recommendedName>
    <alternativeName>
        <fullName evidence="8">Cytochrome aa3 subunit 3</fullName>
    </alternativeName>
    <alternativeName>
        <fullName evidence="9">Cytochrome c oxidase polypeptide III</fullName>
    </alternativeName>
</protein>
<dbReference type="InterPro" id="IPR013833">
    <property type="entry name" value="Cyt_c_oxidase_su3_a-hlx"/>
</dbReference>
<dbReference type="Pfam" id="PF00510">
    <property type="entry name" value="COX3"/>
    <property type="match status" value="1"/>
</dbReference>
<evidence type="ECO:0000256" key="7">
    <source>
        <dbReference type="ARBA" id="ARBA00023136"/>
    </source>
</evidence>
<keyword evidence="4 10" id="KW-0812">Transmembrane</keyword>
<evidence type="ECO:0000256" key="3">
    <source>
        <dbReference type="ARBA" id="ARBA00012949"/>
    </source>
</evidence>
<dbReference type="InterPro" id="IPR000298">
    <property type="entry name" value="Cyt_c_oxidase-like_su3"/>
</dbReference>
<evidence type="ECO:0000256" key="2">
    <source>
        <dbReference type="ARBA" id="ARBA00010581"/>
    </source>
</evidence>
<dbReference type="GO" id="GO:0019646">
    <property type="term" value="P:aerobic electron transport chain"/>
    <property type="evidence" value="ECO:0007669"/>
    <property type="project" value="InterPro"/>
</dbReference>
<feature type="transmembrane region" description="Helical" evidence="11">
    <location>
        <begin position="27"/>
        <end position="45"/>
    </location>
</feature>
<evidence type="ECO:0000256" key="11">
    <source>
        <dbReference type="SAM" id="Phobius"/>
    </source>
</evidence>
<dbReference type="GO" id="GO:0005886">
    <property type="term" value="C:plasma membrane"/>
    <property type="evidence" value="ECO:0007669"/>
    <property type="project" value="UniProtKB-SubCell"/>
</dbReference>
<accession>A0A840VQD1</accession>
<proteinExistence type="inferred from homology"/>
<dbReference type="SUPFAM" id="SSF81452">
    <property type="entry name" value="Cytochrome c oxidase subunit III-like"/>
    <property type="match status" value="1"/>
</dbReference>
<dbReference type="GO" id="GO:0004129">
    <property type="term" value="F:cytochrome-c oxidase activity"/>
    <property type="evidence" value="ECO:0007669"/>
    <property type="project" value="UniProtKB-EC"/>
</dbReference>
<dbReference type="EC" id="7.1.1.9" evidence="3"/>
<name>A0A840VQD1_9PROT</name>
<gene>
    <name evidence="13" type="ORF">HNP71_002076</name>
</gene>